<dbReference type="EMBL" id="BMMQ01000001">
    <property type="protein sequence ID" value="GGO60271.1"/>
    <property type="molecule type" value="Genomic_DNA"/>
</dbReference>
<accession>A0ABQ2N238</accession>
<organism evidence="2 3">
    <name type="scientific">Microbacterium nanhaiense</name>
    <dbReference type="NCBI Taxonomy" id="1301026"/>
    <lineage>
        <taxon>Bacteria</taxon>
        <taxon>Bacillati</taxon>
        <taxon>Actinomycetota</taxon>
        <taxon>Actinomycetes</taxon>
        <taxon>Micrococcales</taxon>
        <taxon>Microbacteriaceae</taxon>
        <taxon>Microbacterium</taxon>
    </lineage>
</organism>
<protein>
    <recommendedName>
        <fullName evidence="1">DUF1990 domain-containing protein</fullName>
    </recommendedName>
</protein>
<dbReference type="PANTHER" id="PTHR34202:SF1">
    <property type="entry name" value="UPF0548 PROTEIN"/>
    <property type="match status" value="1"/>
</dbReference>
<name>A0ABQ2N238_9MICO</name>
<comment type="caution">
    <text evidence="2">The sequence shown here is derived from an EMBL/GenBank/DDBJ whole genome shotgun (WGS) entry which is preliminary data.</text>
</comment>
<evidence type="ECO:0000313" key="3">
    <source>
        <dbReference type="Proteomes" id="UP000638043"/>
    </source>
</evidence>
<reference evidence="3" key="1">
    <citation type="journal article" date="2019" name="Int. J. Syst. Evol. Microbiol.">
        <title>The Global Catalogue of Microorganisms (GCM) 10K type strain sequencing project: providing services to taxonomists for standard genome sequencing and annotation.</title>
        <authorList>
            <consortium name="The Broad Institute Genomics Platform"/>
            <consortium name="The Broad Institute Genome Sequencing Center for Infectious Disease"/>
            <person name="Wu L."/>
            <person name="Ma J."/>
        </authorList>
    </citation>
    <scope>NUCLEOTIDE SEQUENCE [LARGE SCALE GENOMIC DNA]</scope>
    <source>
        <strain evidence="3">CGMCC 4.7181</strain>
    </source>
</reference>
<dbReference type="InterPro" id="IPR018960">
    <property type="entry name" value="DUF1990"/>
</dbReference>
<dbReference type="PANTHER" id="PTHR34202">
    <property type="entry name" value="UPF0548 PROTEIN"/>
    <property type="match status" value="1"/>
</dbReference>
<evidence type="ECO:0000259" key="1">
    <source>
        <dbReference type="Pfam" id="PF09348"/>
    </source>
</evidence>
<dbReference type="Proteomes" id="UP000638043">
    <property type="component" value="Unassembled WGS sequence"/>
</dbReference>
<dbReference type="Pfam" id="PF09348">
    <property type="entry name" value="DUF1990"/>
    <property type="match status" value="1"/>
</dbReference>
<proteinExistence type="predicted"/>
<sequence>MIIMRRATFRDQTVDYAAVGASQTPDLLQYPPEGSLPAVDTWRIGSGEERFRKASDDLLSWRVVTGAGFEITDVRPPRDAAYTGVSFAADGTPKAPASHDEEPRVSDEGLPFVTPGATAHLANAKRGHRANADYRVIFVTEDPRRTAFAIGTVDATIVSGEILLAVEWRDNDEVWFEVRAFDVPVAWPYRLFKGLVKRRRKRINTAYLRAISPLFA</sequence>
<keyword evidence="3" id="KW-1185">Reference proteome</keyword>
<evidence type="ECO:0000313" key="2">
    <source>
        <dbReference type="EMBL" id="GGO60271.1"/>
    </source>
</evidence>
<gene>
    <name evidence="2" type="ORF">GCM10010910_05270</name>
</gene>
<feature type="domain" description="DUF1990" evidence="1">
    <location>
        <begin position="113"/>
        <end position="210"/>
    </location>
</feature>